<name>A9NPL8_PICSI</name>
<dbReference type="OMA" id="WMARIRN"/>
<reference evidence="1" key="1">
    <citation type="journal article" date="2008" name="BMC Genomics">
        <title>A conifer genomics resource of 200,000 spruce (Picea spp.) ESTs and 6,464 high-quality, sequence-finished full-length cDNAs for Sitka spruce (Picea sitchensis).</title>
        <authorList>
            <person name="Ralph S.G."/>
            <person name="Chun H.J."/>
            <person name="Kolosova N."/>
            <person name="Cooper D."/>
            <person name="Oddy C."/>
            <person name="Ritland C.E."/>
            <person name="Kirkpatrick R."/>
            <person name="Moore R."/>
            <person name="Barber S."/>
            <person name="Holt R.A."/>
            <person name="Jones S.J."/>
            <person name="Marra M.A."/>
            <person name="Douglas C.J."/>
            <person name="Ritland K."/>
            <person name="Bohlmann J."/>
        </authorList>
    </citation>
    <scope>NUCLEOTIDE SEQUENCE</scope>
    <source>
        <tissue evidence="1">Green portion of the leader tissue</tissue>
    </source>
</reference>
<protein>
    <submittedName>
        <fullName evidence="1">Uncharacterized protein</fullName>
    </submittedName>
</protein>
<sequence length="142" mass="16417">MMEKGYWDEDGMGTGSAQSYNGVTMWAKRIMQRRRYTRLPGRSQRMRMAKLGRRKGKGASFVWRLKAVPRLRLRIIRSAAKSWMARIRNTYVDLMTGFGRSLTISRQPSKKMAVQDFNTKVVVEIYKSLGVQVTPASQPHLF</sequence>
<dbReference type="AlphaFoldDB" id="A9NPL8"/>
<evidence type="ECO:0000313" key="1">
    <source>
        <dbReference type="EMBL" id="ABK22579.1"/>
    </source>
</evidence>
<proteinExistence type="evidence at transcript level"/>
<dbReference type="EMBL" id="EF083229">
    <property type="protein sequence ID" value="ABK22579.1"/>
    <property type="molecule type" value="mRNA"/>
</dbReference>
<organism evidence="1">
    <name type="scientific">Picea sitchensis</name>
    <name type="common">Sitka spruce</name>
    <name type="synonym">Pinus sitchensis</name>
    <dbReference type="NCBI Taxonomy" id="3332"/>
    <lineage>
        <taxon>Eukaryota</taxon>
        <taxon>Viridiplantae</taxon>
        <taxon>Streptophyta</taxon>
        <taxon>Embryophyta</taxon>
        <taxon>Tracheophyta</taxon>
        <taxon>Spermatophyta</taxon>
        <taxon>Pinopsida</taxon>
        <taxon>Pinidae</taxon>
        <taxon>Conifers I</taxon>
        <taxon>Pinales</taxon>
        <taxon>Pinaceae</taxon>
        <taxon>Picea</taxon>
    </lineage>
</organism>
<accession>A9NPL8</accession>